<dbReference type="Gene3D" id="3.40.50.300">
    <property type="entry name" value="P-loop containing nucleotide triphosphate hydrolases"/>
    <property type="match status" value="1"/>
</dbReference>
<dbReference type="SUPFAM" id="SSF52540">
    <property type="entry name" value="P-loop containing nucleoside triphosphate hydrolases"/>
    <property type="match status" value="1"/>
</dbReference>
<dbReference type="Proteomes" id="UP000289600">
    <property type="component" value="Segment"/>
</dbReference>
<proteinExistence type="predicted"/>
<accession>A0A2P1EMJ8</accession>
<evidence type="ECO:0000313" key="2">
    <source>
        <dbReference type="Proteomes" id="UP000289600"/>
    </source>
</evidence>
<protein>
    <submittedName>
        <fullName evidence="1">ATPase</fullName>
    </submittedName>
</protein>
<dbReference type="EMBL" id="MG807320">
    <property type="protein sequence ID" value="AVL95114.1"/>
    <property type="molecule type" value="Genomic_DNA"/>
</dbReference>
<organism evidence="1 2">
    <name type="scientific">Moumouvirus australiensis</name>
    <dbReference type="NCBI Taxonomy" id="2109587"/>
    <lineage>
        <taxon>Viruses</taxon>
        <taxon>Varidnaviria</taxon>
        <taxon>Bamfordvirae</taxon>
        <taxon>Nucleocytoviricota</taxon>
        <taxon>Megaviricetes</taxon>
        <taxon>Imitervirales</taxon>
        <taxon>Mimiviridae</taxon>
        <taxon>Megamimivirinae</taxon>
        <taxon>Moumouvirus</taxon>
        <taxon>Moumouvirus australiense</taxon>
    </lineage>
</organism>
<name>A0A2P1EMJ8_9VIRU</name>
<reference evidence="2" key="1">
    <citation type="submission" date="2018-01" db="EMBL/GenBank/DDBJ databases">
        <title>Testimony of 'menage a trois' revealed by the proteome of Megavirus virophage.</title>
        <authorList>
            <person name="Jeudy S."/>
            <person name="Bertaux L."/>
            <person name="Alempic J.-M."/>
            <person name="Lartigue A."/>
            <person name="Legendre M."/>
            <person name="Philippe N."/>
            <person name="Beucher L."/>
            <person name="Biondi E."/>
            <person name="Juul S."/>
            <person name="Turner D."/>
            <person name="Coute Y."/>
            <person name="Claverie J.-M."/>
            <person name="Abergel C."/>
        </authorList>
    </citation>
    <scope>NUCLEOTIDE SEQUENCE [LARGE SCALE GENOMIC DNA]</scope>
</reference>
<keyword evidence="2" id="KW-1185">Reference proteome</keyword>
<dbReference type="InterPro" id="IPR027417">
    <property type="entry name" value="P-loop_NTPase"/>
</dbReference>
<gene>
    <name evidence="1" type="ORF">mc_727</name>
</gene>
<sequence>MTTLENYKVDNLPDYSKCAIIGKRGTGRTFLCKNLVQNQLINKNISHIYIICHAQILLQWKDKLNTQNISYHTIINTDLLNEIELKIDSGEKIIIVLDDFIIKKNQYQDIFKFKAFVFTTYQIINFIPINYTNVIFFMYENNDTQVKKFYYTVTKYYIDVPKYDDFVKIFFTNTQNYSALVVDNYSFKLCRTNANEINISPKQTKDYIIESVDNILKRFQKDVRLVIGFEILI</sequence>
<evidence type="ECO:0000313" key="1">
    <source>
        <dbReference type="EMBL" id="AVL95114.1"/>
    </source>
</evidence>